<evidence type="ECO:0000313" key="3">
    <source>
        <dbReference type="EMBL" id="ADM08976.1"/>
    </source>
</evidence>
<keyword evidence="2" id="KW-0472">Membrane</keyword>
<keyword evidence="2" id="KW-0812">Transmembrane</keyword>
<dbReference type="STRING" id="314260.PB2503_04507"/>
<feature type="compositionally biased region" description="Basic and acidic residues" evidence="1">
    <location>
        <begin position="45"/>
        <end position="66"/>
    </location>
</feature>
<evidence type="ECO:0000256" key="1">
    <source>
        <dbReference type="SAM" id="MobiDB-lite"/>
    </source>
</evidence>
<feature type="region of interest" description="Disordered" evidence="1">
    <location>
        <begin position="38"/>
        <end position="66"/>
    </location>
</feature>
<dbReference type="Proteomes" id="UP000001302">
    <property type="component" value="Chromosome"/>
</dbReference>
<organism evidence="3 4">
    <name type="scientific">Parvularcula bermudensis (strain ATCC BAA-594 / HTCC2503 / KCTC 12087)</name>
    <dbReference type="NCBI Taxonomy" id="314260"/>
    <lineage>
        <taxon>Bacteria</taxon>
        <taxon>Pseudomonadati</taxon>
        <taxon>Pseudomonadota</taxon>
        <taxon>Alphaproteobacteria</taxon>
        <taxon>Parvularculales</taxon>
        <taxon>Parvularculaceae</taxon>
        <taxon>Parvularcula</taxon>
    </lineage>
</organism>
<keyword evidence="4" id="KW-1185">Reference proteome</keyword>
<evidence type="ECO:0000256" key="2">
    <source>
        <dbReference type="SAM" id="Phobius"/>
    </source>
</evidence>
<dbReference type="EMBL" id="CP002156">
    <property type="protein sequence ID" value="ADM08976.1"/>
    <property type="molecule type" value="Genomic_DNA"/>
</dbReference>
<proteinExistence type="predicted"/>
<dbReference type="KEGG" id="pbr:PB2503_04507"/>
<protein>
    <submittedName>
        <fullName evidence="3">Phenylalanyl-tRNA synthetase, beta subunit</fullName>
    </submittedName>
</protein>
<sequence length="66" mass="7188">MGSVGFLLVIAIYAVVFGWYAWSVEMGQTGTGGVLGLDLSDDETREPRDARPTAETALDRVRARSR</sequence>
<dbReference type="GO" id="GO:0004812">
    <property type="term" value="F:aminoacyl-tRNA ligase activity"/>
    <property type="evidence" value="ECO:0007669"/>
    <property type="project" value="UniProtKB-KW"/>
</dbReference>
<name>E0TF58_PARBH</name>
<reference evidence="4" key="1">
    <citation type="submission" date="2010-08" db="EMBL/GenBank/DDBJ databases">
        <title>Genome sequence of Parvularcula bermudensis HTCC2503.</title>
        <authorList>
            <person name="Kang D.-M."/>
            <person name="Oh H.-M."/>
            <person name="Cho J.-C."/>
        </authorList>
    </citation>
    <scope>NUCLEOTIDE SEQUENCE [LARGE SCALE GENOMIC DNA]</scope>
    <source>
        <strain evidence="4">ATCC BAA-594 / HTCC2503 / KCTC 12087</strain>
    </source>
</reference>
<dbReference type="HOGENOM" id="CLU_2827218_0_0_5"/>
<keyword evidence="3" id="KW-0030">Aminoacyl-tRNA synthetase</keyword>
<accession>E0TF58</accession>
<gene>
    <name evidence="3" type="ordered locus">PB2503_04507</name>
</gene>
<keyword evidence="2" id="KW-1133">Transmembrane helix</keyword>
<keyword evidence="3" id="KW-0436">Ligase</keyword>
<evidence type="ECO:0000313" key="4">
    <source>
        <dbReference type="Proteomes" id="UP000001302"/>
    </source>
</evidence>
<reference evidence="3 4" key="2">
    <citation type="journal article" date="2011" name="J. Bacteriol.">
        <title>Complete genome sequence of strain HTCC2503T of Parvularcula bermudensis, the type species of the order "Parvularculales" in the class Alphaproteobacteria.</title>
        <authorList>
            <person name="Oh H.M."/>
            <person name="Kang I."/>
            <person name="Vergin K.L."/>
            <person name="Kang D."/>
            <person name="Rhee K.H."/>
            <person name="Giovannoni S.J."/>
            <person name="Cho J.C."/>
        </authorList>
    </citation>
    <scope>NUCLEOTIDE SEQUENCE [LARGE SCALE GENOMIC DNA]</scope>
    <source>
        <strain evidence="4">ATCC BAA-594 / HTCC2503 / KCTC 12087</strain>
    </source>
</reference>
<dbReference type="AlphaFoldDB" id="E0TF58"/>
<feature type="transmembrane region" description="Helical" evidence="2">
    <location>
        <begin position="6"/>
        <end position="22"/>
    </location>
</feature>
<dbReference type="RefSeq" id="WP_013299950.1">
    <property type="nucleotide sequence ID" value="NC_014414.1"/>
</dbReference>